<dbReference type="InterPro" id="IPR001005">
    <property type="entry name" value="SANT/Myb"/>
</dbReference>
<evidence type="ECO:0000259" key="2">
    <source>
        <dbReference type="PROSITE" id="PS50090"/>
    </source>
</evidence>
<dbReference type="ExpressionAtlas" id="A0A3L6FUD3">
    <property type="expression patterns" value="baseline and differential"/>
</dbReference>
<comment type="caution">
    <text evidence="3">The sequence shown here is derived from an EMBL/GenBank/DDBJ whole genome shotgun (WGS) entry which is preliminary data.</text>
</comment>
<protein>
    <submittedName>
        <fullName evidence="3">Glutathione S-transferase T3</fullName>
    </submittedName>
</protein>
<evidence type="ECO:0000313" key="3">
    <source>
        <dbReference type="EMBL" id="PWZ38083.1"/>
    </source>
</evidence>
<gene>
    <name evidence="3" type="primary">GSTT3_3</name>
    <name evidence="3" type="ORF">Zm00014a_035092</name>
</gene>
<dbReference type="GO" id="GO:0016740">
    <property type="term" value="F:transferase activity"/>
    <property type="evidence" value="ECO:0007669"/>
    <property type="project" value="UniProtKB-KW"/>
</dbReference>
<dbReference type="PROSITE" id="PS50090">
    <property type="entry name" value="MYB_LIKE"/>
    <property type="match status" value="1"/>
</dbReference>
<sequence>MYGQLRVRQQLLVGWGVAVAGGGRHVGQEENAIGDWEVGREDRDGLDAWWSYLHKTPNTTVLPSTFPKSPKTTNCTQLGRKASAAPSFVLDAMGMQELLDAAAARKQTGDAAPSVAKRAGMGKAAAAGSTRLRRAMEADFQGAGTAEGRQWPGTALGLKRKVAAMGQQPTPPGGFTRLVSNPPQNIHFVGPTGCSSPPIVVTQTPHLNQSSINLDSGDEVARTEKRILWTQEEDVRLMSAWLKNSTDPINGADRRNEQYWGDVVKTYNMTTPKHRTRNQKQAKDRWHKINKWVDLFHSAWLKARRIYTSGHSDQMWIDKAHTFYEEDNKNLNLGHFVLTDVWYAVRGEAKWISYNSDLKKARQRKSNQTEENPIDIEDENVHDLPRPMGQKKAKKMALDSKKEGKSRESAIDVEQLEKYSQIQSEVHANRLQVLEVQQKLSSEKLEASRLNHLAAIESKEAKMLEAYNSLLLKDTGGYSAEEKDEHLAALRCLRKRLFHED</sequence>
<evidence type="ECO:0000313" key="4">
    <source>
        <dbReference type="Proteomes" id="UP000251960"/>
    </source>
</evidence>
<feature type="domain" description="Myb-like" evidence="2">
    <location>
        <begin position="221"/>
        <end position="290"/>
    </location>
</feature>
<accession>A0A3L6FUD3</accession>
<dbReference type="EMBL" id="NCVQ01000003">
    <property type="protein sequence ID" value="PWZ38083.1"/>
    <property type="molecule type" value="Genomic_DNA"/>
</dbReference>
<feature type="region of interest" description="Disordered" evidence="1">
    <location>
        <begin position="358"/>
        <end position="391"/>
    </location>
</feature>
<dbReference type="AlphaFoldDB" id="A0A3L6FUD3"/>
<dbReference type="PANTHER" id="PTHR45224:SF3">
    <property type="entry name" value="OS11G0506300 PROTEIN"/>
    <property type="match status" value="1"/>
</dbReference>
<proteinExistence type="predicted"/>
<dbReference type="PANTHER" id="PTHR45224">
    <property type="entry name" value="OS01G0527900 PROTEIN-RELATED"/>
    <property type="match status" value="1"/>
</dbReference>
<reference evidence="3 4" key="1">
    <citation type="journal article" date="2018" name="Nat. Genet.">
        <title>Extensive intraspecific gene order and gene structural variations between Mo17 and other maize genomes.</title>
        <authorList>
            <person name="Sun S."/>
            <person name="Zhou Y."/>
            <person name="Chen J."/>
            <person name="Shi J."/>
            <person name="Zhao H."/>
            <person name="Zhao H."/>
            <person name="Song W."/>
            <person name="Zhang M."/>
            <person name="Cui Y."/>
            <person name="Dong X."/>
            <person name="Liu H."/>
            <person name="Ma X."/>
            <person name="Jiao Y."/>
            <person name="Wang B."/>
            <person name="Wei X."/>
            <person name="Stein J.C."/>
            <person name="Glaubitz J.C."/>
            <person name="Lu F."/>
            <person name="Yu G."/>
            <person name="Liang C."/>
            <person name="Fengler K."/>
            <person name="Li B."/>
            <person name="Rafalski A."/>
            <person name="Schnable P.S."/>
            <person name="Ware D.H."/>
            <person name="Buckler E.S."/>
            <person name="Lai J."/>
        </authorList>
    </citation>
    <scope>NUCLEOTIDE SEQUENCE [LARGE SCALE GENOMIC DNA]</scope>
    <source>
        <strain evidence="4">cv. Missouri 17</strain>
        <tissue evidence="3">Seedling</tissue>
    </source>
</reference>
<dbReference type="Proteomes" id="UP000251960">
    <property type="component" value="Chromosome 2"/>
</dbReference>
<evidence type="ECO:0000256" key="1">
    <source>
        <dbReference type="SAM" id="MobiDB-lite"/>
    </source>
</evidence>
<name>A0A3L6FUD3_MAIZE</name>
<organism evidence="3 4">
    <name type="scientific">Zea mays</name>
    <name type="common">Maize</name>
    <dbReference type="NCBI Taxonomy" id="4577"/>
    <lineage>
        <taxon>Eukaryota</taxon>
        <taxon>Viridiplantae</taxon>
        <taxon>Streptophyta</taxon>
        <taxon>Embryophyta</taxon>
        <taxon>Tracheophyta</taxon>
        <taxon>Spermatophyta</taxon>
        <taxon>Magnoliopsida</taxon>
        <taxon>Liliopsida</taxon>
        <taxon>Poales</taxon>
        <taxon>Poaceae</taxon>
        <taxon>PACMAD clade</taxon>
        <taxon>Panicoideae</taxon>
        <taxon>Andropogonodae</taxon>
        <taxon>Andropogoneae</taxon>
        <taxon>Tripsacinae</taxon>
        <taxon>Zea</taxon>
    </lineage>
</organism>
<keyword evidence="3" id="KW-0808">Transferase</keyword>